<reference evidence="2 3" key="1">
    <citation type="journal article" date="2022" name="Mar. Drugs">
        <title>Bioassay-Guided Fractionation Leads to the Detection of Cholic Acid Generated by the Rare Thalassomonas sp.</title>
        <authorList>
            <person name="Pheiffer F."/>
            <person name="Schneider Y.K."/>
            <person name="Hansen E.H."/>
            <person name="Andersen J.H."/>
            <person name="Isaksson J."/>
            <person name="Busche T."/>
            <person name="R C."/>
            <person name="Kalinowski J."/>
            <person name="Zyl L.V."/>
            <person name="Trindade M."/>
        </authorList>
    </citation>
    <scope>NUCLEOTIDE SEQUENCE [LARGE SCALE GENOMIC DNA]</scope>
    <source>
        <strain evidence="2 3">A5K-61T</strain>
    </source>
</reference>
<dbReference type="Proteomes" id="UP001215231">
    <property type="component" value="Chromosome"/>
</dbReference>
<name>A0ABY7VMD7_9GAMM</name>
<keyword evidence="3" id="KW-1185">Reference proteome</keyword>
<evidence type="ECO:0000313" key="2">
    <source>
        <dbReference type="EMBL" id="WDE14156.1"/>
    </source>
</evidence>
<sequence length="39" mass="4533">MDKIRALQYFKRTAELNSFSLAAKEFDVPPSSVSRRIFI</sequence>
<organism evidence="2 3">
    <name type="scientific">Thalassomonas haliotis</name>
    <dbReference type="NCBI Taxonomy" id="485448"/>
    <lineage>
        <taxon>Bacteria</taxon>
        <taxon>Pseudomonadati</taxon>
        <taxon>Pseudomonadota</taxon>
        <taxon>Gammaproteobacteria</taxon>
        <taxon>Alteromonadales</taxon>
        <taxon>Colwelliaceae</taxon>
        <taxon>Thalassomonas</taxon>
    </lineage>
</organism>
<evidence type="ECO:0000259" key="1">
    <source>
        <dbReference type="PROSITE" id="PS50931"/>
    </source>
</evidence>
<evidence type="ECO:0000313" key="3">
    <source>
        <dbReference type="Proteomes" id="UP001215231"/>
    </source>
</evidence>
<protein>
    <submittedName>
        <fullName evidence="2">LysR family transcriptional regulator</fullName>
    </submittedName>
</protein>
<dbReference type="InterPro" id="IPR000847">
    <property type="entry name" value="LysR_HTH_N"/>
</dbReference>
<dbReference type="Gene3D" id="1.10.10.10">
    <property type="entry name" value="Winged helix-like DNA-binding domain superfamily/Winged helix DNA-binding domain"/>
    <property type="match status" value="1"/>
</dbReference>
<dbReference type="SUPFAM" id="SSF46785">
    <property type="entry name" value="Winged helix' DNA-binding domain"/>
    <property type="match status" value="1"/>
</dbReference>
<dbReference type="EMBL" id="CP059693">
    <property type="protein sequence ID" value="WDE14156.1"/>
    <property type="molecule type" value="Genomic_DNA"/>
</dbReference>
<dbReference type="Pfam" id="PF00126">
    <property type="entry name" value="HTH_1"/>
    <property type="match status" value="1"/>
</dbReference>
<dbReference type="InterPro" id="IPR036388">
    <property type="entry name" value="WH-like_DNA-bd_sf"/>
</dbReference>
<dbReference type="InterPro" id="IPR036390">
    <property type="entry name" value="WH_DNA-bd_sf"/>
</dbReference>
<gene>
    <name evidence="2" type="ORF">H3N35_12515</name>
</gene>
<proteinExistence type="predicted"/>
<dbReference type="PROSITE" id="PS50931">
    <property type="entry name" value="HTH_LYSR"/>
    <property type="match status" value="1"/>
</dbReference>
<dbReference type="RefSeq" id="WP_274054679.1">
    <property type="nucleotide sequence ID" value="NZ_CP059693.1"/>
</dbReference>
<feature type="domain" description="HTH lysR-type" evidence="1">
    <location>
        <begin position="1"/>
        <end position="39"/>
    </location>
</feature>
<accession>A0ABY7VMD7</accession>